<feature type="transmembrane region" description="Helical" evidence="10">
    <location>
        <begin position="101"/>
        <end position="125"/>
    </location>
</feature>
<sequence>MASSVLRIWVSILMFGALGAVSRYGISLLVPHHDPAGWPWATFLINVVGSLALGVTLALAARNNLSMVWREGVGTGFLGAFTTFSAYSMETVRLVQSGSVLLAVLYAFSSILLGVCAALAGMTAARKKEA</sequence>
<dbReference type="HAMAP" id="MF_00454">
    <property type="entry name" value="FluC"/>
    <property type="match status" value="1"/>
</dbReference>
<comment type="catalytic activity">
    <reaction evidence="8">
        <text>fluoride(in) = fluoride(out)</text>
        <dbReference type="Rhea" id="RHEA:76159"/>
        <dbReference type="ChEBI" id="CHEBI:17051"/>
    </reaction>
    <physiologicalReaction direction="left-to-right" evidence="8">
        <dbReference type="Rhea" id="RHEA:76160"/>
    </physiologicalReaction>
</comment>
<dbReference type="PANTHER" id="PTHR28259:SF1">
    <property type="entry name" value="FLUORIDE EXPORT PROTEIN 1-RELATED"/>
    <property type="match status" value="1"/>
</dbReference>
<feature type="transmembrane region" description="Helical" evidence="10">
    <location>
        <begin position="38"/>
        <end position="60"/>
    </location>
</feature>
<feature type="binding site" evidence="10">
    <location>
        <position position="79"/>
    </location>
    <ligand>
        <name>Na(+)</name>
        <dbReference type="ChEBI" id="CHEBI:29101"/>
        <note>structural</note>
    </ligand>
</feature>
<keyword evidence="2 10" id="KW-1003">Cell membrane</keyword>
<dbReference type="NCBIfam" id="TIGR00494">
    <property type="entry name" value="crcB"/>
    <property type="match status" value="1"/>
</dbReference>
<dbReference type="PANTHER" id="PTHR28259">
    <property type="entry name" value="FLUORIDE EXPORT PROTEIN 1-RELATED"/>
    <property type="match status" value="1"/>
</dbReference>
<keyword evidence="10" id="KW-0915">Sodium</keyword>
<keyword evidence="10" id="KW-0406">Ion transport</keyword>
<evidence type="ECO:0000256" key="5">
    <source>
        <dbReference type="ARBA" id="ARBA00023136"/>
    </source>
</evidence>
<dbReference type="Proteomes" id="UP000838686">
    <property type="component" value="Unassembled WGS sequence"/>
</dbReference>
<feature type="binding site" evidence="10">
    <location>
        <position position="82"/>
    </location>
    <ligand>
        <name>Na(+)</name>
        <dbReference type="ChEBI" id="CHEBI:29101"/>
        <note>structural</note>
    </ligand>
</feature>
<evidence type="ECO:0000256" key="3">
    <source>
        <dbReference type="ARBA" id="ARBA00022692"/>
    </source>
</evidence>
<comment type="function">
    <text evidence="9 10">Fluoride-specific ion channel. Important for reducing fluoride concentration in the cell, thus reducing its toxicity.</text>
</comment>
<feature type="transmembrane region" description="Helical" evidence="10">
    <location>
        <begin position="7"/>
        <end position="26"/>
    </location>
</feature>
<keyword evidence="3 10" id="KW-0812">Transmembrane</keyword>
<dbReference type="Pfam" id="PF02537">
    <property type="entry name" value="CRCB"/>
    <property type="match status" value="1"/>
</dbReference>
<dbReference type="InterPro" id="IPR003691">
    <property type="entry name" value="FluC"/>
</dbReference>
<evidence type="ECO:0000256" key="10">
    <source>
        <dbReference type="HAMAP-Rule" id="MF_00454"/>
    </source>
</evidence>
<dbReference type="EMBL" id="CAKMMF010000013">
    <property type="protein sequence ID" value="CAH1207005.1"/>
    <property type="molecule type" value="Genomic_DNA"/>
</dbReference>
<reference evidence="11" key="1">
    <citation type="submission" date="2022-01" db="EMBL/GenBank/DDBJ databases">
        <authorList>
            <person name="Criscuolo A."/>
        </authorList>
    </citation>
    <scope>NUCLEOTIDE SEQUENCE</scope>
    <source>
        <strain evidence="11">CIP111893</strain>
    </source>
</reference>
<keyword evidence="4 10" id="KW-1133">Transmembrane helix</keyword>
<evidence type="ECO:0000256" key="6">
    <source>
        <dbReference type="ARBA" id="ARBA00023303"/>
    </source>
</evidence>
<proteinExistence type="inferred from homology"/>
<comment type="similarity">
    <text evidence="7 10">Belongs to the fluoride channel Fluc/FEX (TC 1.A.43) family.</text>
</comment>
<name>A0ABN8GIX3_9BACL</name>
<keyword evidence="6 10" id="KW-0407">Ion channel</keyword>
<evidence type="ECO:0000256" key="2">
    <source>
        <dbReference type="ARBA" id="ARBA00022475"/>
    </source>
</evidence>
<organism evidence="11 12">
    <name type="scientific">Paenibacillus plantiphilus</name>
    <dbReference type="NCBI Taxonomy" id="2905650"/>
    <lineage>
        <taxon>Bacteria</taxon>
        <taxon>Bacillati</taxon>
        <taxon>Bacillota</taxon>
        <taxon>Bacilli</taxon>
        <taxon>Bacillales</taxon>
        <taxon>Paenibacillaceae</taxon>
        <taxon>Paenibacillus</taxon>
    </lineage>
</organism>
<evidence type="ECO:0000256" key="8">
    <source>
        <dbReference type="ARBA" id="ARBA00035585"/>
    </source>
</evidence>
<evidence type="ECO:0000256" key="4">
    <source>
        <dbReference type="ARBA" id="ARBA00022989"/>
    </source>
</evidence>
<accession>A0ABN8GIX3</accession>
<keyword evidence="10" id="KW-0813">Transport</keyword>
<keyword evidence="12" id="KW-1185">Reference proteome</keyword>
<feature type="transmembrane region" description="Helical" evidence="10">
    <location>
        <begin position="72"/>
        <end position="89"/>
    </location>
</feature>
<keyword evidence="10" id="KW-0479">Metal-binding</keyword>
<evidence type="ECO:0000313" key="12">
    <source>
        <dbReference type="Proteomes" id="UP000838686"/>
    </source>
</evidence>
<protein>
    <recommendedName>
        <fullName evidence="10">Fluoride-specific ion channel FluC</fullName>
    </recommendedName>
</protein>
<comment type="activity regulation">
    <text evidence="10">Na(+) is not transported, but it plays an essential structural role and its presence is essential for fluoride channel function.</text>
</comment>
<gene>
    <name evidence="11" type="primary">crcB_1</name>
    <name evidence="10" type="synonym">crcB</name>
    <name evidence="10" type="synonym">fluC</name>
    <name evidence="11" type="ORF">PAECIP111893_02670</name>
</gene>
<evidence type="ECO:0000256" key="9">
    <source>
        <dbReference type="ARBA" id="ARBA00049940"/>
    </source>
</evidence>
<comment type="caution">
    <text evidence="11">The sequence shown here is derived from an EMBL/GenBank/DDBJ whole genome shotgun (WGS) entry which is preliminary data.</text>
</comment>
<evidence type="ECO:0000256" key="7">
    <source>
        <dbReference type="ARBA" id="ARBA00035120"/>
    </source>
</evidence>
<keyword evidence="5 10" id="KW-0472">Membrane</keyword>
<comment type="subcellular location">
    <subcellularLocation>
        <location evidence="1 10">Cell membrane</location>
        <topology evidence="1 10">Multi-pass membrane protein</topology>
    </subcellularLocation>
</comment>
<evidence type="ECO:0000256" key="1">
    <source>
        <dbReference type="ARBA" id="ARBA00004651"/>
    </source>
</evidence>
<evidence type="ECO:0000313" key="11">
    <source>
        <dbReference type="EMBL" id="CAH1207005.1"/>
    </source>
</evidence>